<dbReference type="EMBL" id="CAADEW010000005">
    <property type="protein sequence ID" value="VFJ43834.1"/>
    <property type="molecule type" value="Genomic_DNA"/>
</dbReference>
<feature type="region of interest" description="Disordered" evidence="1">
    <location>
        <begin position="1"/>
        <end position="20"/>
    </location>
</feature>
<name>A0A450RXI5_9GAMM</name>
<feature type="compositionally biased region" description="Polar residues" evidence="1">
    <location>
        <begin position="1"/>
        <end position="13"/>
    </location>
</feature>
<organism evidence="2">
    <name type="scientific">Candidatus Kentrum sp. FW</name>
    <dbReference type="NCBI Taxonomy" id="2126338"/>
    <lineage>
        <taxon>Bacteria</taxon>
        <taxon>Pseudomonadati</taxon>
        <taxon>Pseudomonadota</taxon>
        <taxon>Gammaproteobacteria</taxon>
        <taxon>Candidatus Kentrum</taxon>
    </lineage>
</organism>
<sequence length="113" mass="12806">MKPGKESSQSGSPIGQIVSASLERVTGEKARRFMSKQIQYTDEPLGEMKLVPDFLPSPKELALKNEQTKITISLSSESVAYFRETAKRHHMQYQKMICQLLDQYVAQQKSANK</sequence>
<evidence type="ECO:0000256" key="1">
    <source>
        <dbReference type="SAM" id="MobiDB-lite"/>
    </source>
</evidence>
<reference evidence="2" key="1">
    <citation type="submission" date="2019-02" db="EMBL/GenBank/DDBJ databases">
        <authorList>
            <person name="Gruber-Vodicka R. H."/>
            <person name="Seah K. B. B."/>
        </authorList>
    </citation>
    <scope>NUCLEOTIDE SEQUENCE</scope>
    <source>
        <strain evidence="2">BECK_BZ15</strain>
    </source>
</reference>
<accession>A0A450RXI5</accession>
<evidence type="ECO:0000313" key="2">
    <source>
        <dbReference type="EMBL" id="VFJ43834.1"/>
    </source>
</evidence>
<evidence type="ECO:0008006" key="3">
    <source>
        <dbReference type="Google" id="ProtNLM"/>
    </source>
</evidence>
<gene>
    <name evidence="2" type="ORF">BECKFW1821A_GA0114235_100539</name>
</gene>
<protein>
    <recommendedName>
        <fullName evidence="3">BrnA antitoxin of type II toxin-antitoxin system</fullName>
    </recommendedName>
</protein>
<dbReference type="AlphaFoldDB" id="A0A450RXI5"/>
<proteinExistence type="predicted"/>